<dbReference type="Proteomes" id="UP000179797">
    <property type="component" value="Unassembled WGS sequence"/>
</dbReference>
<dbReference type="EMBL" id="JRYR02000002">
    <property type="protein sequence ID" value="OHX64330.1"/>
    <property type="molecule type" value="Genomic_DNA"/>
</dbReference>
<feature type="region of interest" description="Disordered" evidence="1">
    <location>
        <begin position="304"/>
        <end position="360"/>
    </location>
</feature>
<protein>
    <submittedName>
        <fullName evidence="2">Uncharacterized protein</fullName>
    </submittedName>
</protein>
<evidence type="ECO:0000313" key="2">
    <source>
        <dbReference type="EMBL" id="OHX64330.1"/>
    </source>
</evidence>
<comment type="caution">
    <text evidence="2">The sequence shown here is derived from an EMBL/GenBank/DDBJ whole genome shotgun (WGS) entry which is preliminary data.</text>
</comment>
<accession>A0A1S1YTH7</accession>
<reference evidence="2 3" key="1">
    <citation type="journal article" date="2012" name="Int. J. Syst. Evol. Microbiol.">
        <title>Flammeovirga pacifica sp. nov., isolated from deep-sea sediment.</title>
        <authorList>
            <person name="Xu H."/>
            <person name="Fu Y."/>
            <person name="Yang N."/>
            <person name="Ding Z."/>
            <person name="Lai Q."/>
            <person name="Zeng R."/>
        </authorList>
    </citation>
    <scope>NUCLEOTIDE SEQUENCE [LARGE SCALE GENOMIC DNA]</scope>
    <source>
        <strain evidence="3">DSM 24597 / LMG 26175 / WPAGA1</strain>
    </source>
</reference>
<dbReference type="OrthoDB" id="1159966at2"/>
<evidence type="ECO:0000256" key="1">
    <source>
        <dbReference type="SAM" id="MobiDB-lite"/>
    </source>
</evidence>
<dbReference type="STRING" id="915059.NH26_22310"/>
<dbReference type="AlphaFoldDB" id="A0A1S1YTH7"/>
<organism evidence="2 3">
    <name type="scientific">Flammeovirga pacifica</name>
    <dbReference type="NCBI Taxonomy" id="915059"/>
    <lineage>
        <taxon>Bacteria</taxon>
        <taxon>Pseudomonadati</taxon>
        <taxon>Bacteroidota</taxon>
        <taxon>Cytophagia</taxon>
        <taxon>Cytophagales</taxon>
        <taxon>Flammeovirgaceae</taxon>
        <taxon>Flammeovirga</taxon>
    </lineage>
</organism>
<keyword evidence="3" id="KW-1185">Reference proteome</keyword>
<feature type="compositionally biased region" description="Acidic residues" evidence="1">
    <location>
        <begin position="339"/>
        <end position="360"/>
    </location>
</feature>
<evidence type="ECO:0000313" key="3">
    <source>
        <dbReference type="Proteomes" id="UP000179797"/>
    </source>
</evidence>
<dbReference type="RefSeq" id="WP_044220683.1">
    <property type="nucleotide sequence ID" value="NZ_JRYR02000002.1"/>
</dbReference>
<proteinExistence type="predicted"/>
<name>A0A1S1YTH7_FLAPC</name>
<sequence>MYFEGNISIDPSQLTQIERVKPTKAFKRIFYYLTLGNVSDQIEKETFTAVSILQQINDVLLHLGIDNIVRLSHDGIDFYLDKEGKEGDLKEAFDKYDLEIDHSMSSHYDQLVMVMEHEDSGFKYLLEIVINRTHKLGEYPIEIKVTGLLNQFKKEGKDREKLRQEMSSVFENQEAHNKFKSNKLYEFEQFLNELKMAIIKLMKVDDVRAESKTKMVVPKAKVTSEEDMRHDQSYGQYGVHYGYYGFNDFLFYSMLWSSMSHDNHITVYDTHLESDMGEDIGFYEEVDTTTDYFDDEVETDIEELGEMNNEADVTGSDFDSSDYDDDTTKSDGGSWFDFGGDDGGSDWGSDDFGDFGGDDW</sequence>
<gene>
    <name evidence="2" type="ORF">NH26_22310</name>
</gene>